<dbReference type="GO" id="GO:1903600">
    <property type="term" value="C:glutaminase complex"/>
    <property type="evidence" value="ECO:0007669"/>
    <property type="project" value="TreeGrafter"/>
</dbReference>
<comment type="catalytic activity">
    <reaction evidence="7 10">
        <text>L-glutamine + H2O = L-glutamate + NH4(+)</text>
        <dbReference type="Rhea" id="RHEA:15889"/>
        <dbReference type="ChEBI" id="CHEBI:15377"/>
        <dbReference type="ChEBI" id="CHEBI:28938"/>
        <dbReference type="ChEBI" id="CHEBI:29985"/>
        <dbReference type="ChEBI" id="CHEBI:58359"/>
        <dbReference type="EC" id="3.5.1.2"/>
    </reaction>
</comment>
<dbReference type="GO" id="GO:0036381">
    <property type="term" value="F:pyridoxal 5'-phosphate synthase (glutamine hydrolysing) activity"/>
    <property type="evidence" value="ECO:0007669"/>
    <property type="project" value="UniProtKB-UniRule"/>
</dbReference>
<dbReference type="InterPro" id="IPR029062">
    <property type="entry name" value="Class_I_gatase-like"/>
</dbReference>
<protein>
    <recommendedName>
        <fullName evidence="10">Pyridoxal 5'-phosphate synthase subunit PdxT</fullName>
        <ecNumber evidence="10">4.3.3.6</ecNumber>
    </recommendedName>
    <alternativeName>
        <fullName evidence="10">Pdx2</fullName>
    </alternativeName>
    <alternativeName>
        <fullName evidence="10">Pyridoxal 5'-phosphate synthase glutaminase subunit</fullName>
        <ecNumber evidence="10">3.5.1.2</ecNumber>
    </alternativeName>
</protein>
<comment type="catalytic activity">
    <reaction evidence="6 10">
        <text>aldehydo-D-ribose 5-phosphate + D-glyceraldehyde 3-phosphate + L-glutamine = pyridoxal 5'-phosphate + L-glutamate + phosphate + 3 H2O + H(+)</text>
        <dbReference type="Rhea" id="RHEA:31507"/>
        <dbReference type="ChEBI" id="CHEBI:15377"/>
        <dbReference type="ChEBI" id="CHEBI:15378"/>
        <dbReference type="ChEBI" id="CHEBI:29985"/>
        <dbReference type="ChEBI" id="CHEBI:43474"/>
        <dbReference type="ChEBI" id="CHEBI:58273"/>
        <dbReference type="ChEBI" id="CHEBI:58359"/>
        <dbReference type="ChEBI" id="CHEBI:59776"/>
        <dbReference type="ChEBI" id="CHEBI:597326"/>
        <dbReference type="EC" id="4.3.3.6"/>
    </reaction>
</comment>
<evidence type="ECO:0000256" key="10">
    <source>
        <dbReference type="HAMAP-Rule" id="MF_01615"/>
    </source>
</evidence>
<name>A0A2K9HEC9_9BACT</name>
<dbReference type="GO" id="GO:0004359">
    <property type="term" value="F:glutaminase activity"/>
    <property type="evidence" value="ECO:0007669"/>
    <property type="project" value="UniProtKB-UniRule"/>
</dbReference>
<evidence type="ECO:0000256" key="7">
    <source>
        <dbReference type="ARBA" id="ARBA00049534"/>
    </source>
</evidence>
<dbReference type="Gene3D" id="3.40.50.880">
    <property type="match status" value="1"/>
</dbReference>
<dbReference type="PROSITE" id="PS01236">
    <property type="entry name" value="PDXT_SNO_1"/>
    <property type="match status" value="1"/>
</dbReference>
<proteinExistence type="inferred from homology"/>
<dbReference type="SUPFAM" id="SSF52317">
    <property type="entry name" value="Class I glutamine amidotransferase-like"/>
    <property type="match status" value="1"/>
</dbReference>
<comment type="subunit">
    <text evidence="9 10">In the presence of PdxS, forms a dodecamer of heterodimers. Only shows activity in the heterodimer.</text>
</comment>
<evidence type="ECO:0000256" key="9">
    <source>
        <dbReference type="ARBA" id="ARBA00064749"/>
    </source>
</evidence>
<keyword evidence="3 10" id="KW-0663">Pyridoxal phosphate</keyword>
<dbReference type="InterPro" id="IPR021196">
    <property type="entry name" value="PdxT/SNO_CS"/>
</dbReference>
<feature type="active site" description="Charge relay system" evidence="10">
    <location>
        <position position="175"/>
    </location>
</feature>
<evidence type="ECO:0000256" key="8">
    <source>
        <dbReference type="ARBA" id="ARBA00054599"/>
    </source>
</evidence>
<dbReference type="FunFam" id="3.40.50.880:FF:000010">
    <property type="entry name" value="uncharacterized protein LOC100176842 isoform X2"/>
    <property type="match status" value="1"/>
</dbReference>
<feature type="active site" description="Charge relay system" evidence="10">
    <location>
        <position position="177"/>
    </location>
</feature>
<comment type="function">
    <text evidence="8 10">Catalyzes the hydrolysis of glutamine to glutamate and ammonia as part of the biosynthesis of pyridoxal 5'-phosphate. The resulting ammonia molecule is channeled to the active site of PdxS.</text>
</comment>
<comment type="similarity">
    <text evidence="1 10">Belongs to the glutaminase PdxT/SNO family.</text>
</comment>
<dbReference type="CDD" id="cd01749">
    <property type="entry name" value="GATase1_PB"/>
    <property type="match status" value="1"/>
</dbReference>
<dbReference type="EC" id="4.3.3.6" evidence="10"/>
<evidence type="ECO:0000256" key="3">
    <source>
        <dbReference type="ARBA" id="ARBA00022898"/>
    </source>
</evidence>
<organism evidence="11 12">
    <name type="scientific">Prevotella jejuni</name>
    <dbReference type="NCBI Taxonomy" id="1177574"/>
    <lineage>
        <taxon>Bacteria</taxon>
        <taxon>Pseudomonadati</taxon>
        <taxon>Bacteroidota</taxon>
        <taxon>Bacteroidia</taxon>
        <taxon>Bacteroidales</taxon>
        <taxon>Prevotellaceae</taxon>
        <taxon>Prevotella</taxon>
    </lineage>
</organism>
<sequence>MRIAVLALQGAFLEHEMMLSKLGIDCFEVRQLEDWQQEKDGLIIPGGESTTQGKLLRDLGLLTPIREAIEGGLPVFGTCAGLILLAREVEGNSPSAPVPPRLATMHTTAARNAYGRQLGSFHVESHFKGIEGDIPMTFIRAPYIKEASEEVEVLSEVDGHIVAARQGNQLVTAFHPELDDDMRVHEYFLKMVKSR</sequence>
<dbReference type="GO" id="GO:0042823">
    <property type="term" value="P:pyridoxal phosphate biosynthetic process"/>
    <property type="evidence" value="ECO:0007669"/>
    <property type="project" value="UniProtKB-UniRule"/>
</dbReference>
<dbReference type="InterPro" id="IPR002161">
    <property type="entry name" value="PdxT/SNO"/>
</dbReference>
<keyword evidence="4 10" id="KW-0315">Glutamine amidotransferase</keyword>
<keyword evidence="2 10" id="KW-0378">Hydrolase</keyword>
<dbReference type="Proteomes" id="UP000198427">
    <property type="component" value="Unassembled WGS sequence"/>
</dbReference>
<dbReference type="AlphaFoldDB" id="A0A2K9HEC9"/>
<feature type="binding site" evidence="10">
    <location>
        <position position="111"/>
    </location>
    <ligand>
        <name>L-glutamine</name>
        <dbReference type="ChEBI" id="CHEBI:58359"/>
    </ligand>
</feature>
<dbReference type="PROSITE" id="PS51130">
    <property type="entry name" value="PDXT_SNO_2"/>
    <property type="match status" value="1"/>
</dbReference>
<feature type="active site" description="Nucleophile" evidence="10">
    <location>
        <position position="79"/>
    </location>
</feature>
<dbReference type="GO" id="GO:0006543">
    <property type="term" value="P:L-glutamine catabolic process"/>
    <property type="evidence" value="ECO:0007669"/>
    <property type="project" value="UniProtKB-UniRule"/>
</dbReference>
<dbReference type="KEGG" id="pje:CRM71_07570"/>
<accession>A0A2K9HEC9</accession>
<comment type="caution">
    <text evidence="11">The sequence shown here is derived from an EMBL/GenBank/DDBJ whole genome shotgun (WGS) entry which is preliminary data.</text>
</comment>
<comment type="pathway">
    <text evidence="10">Cofactor biosynthesis; pyridoxal 5'-phosphate biosynthesis.</text>
</comment>
<evidence type="ECO:0000256" key="1">
    <source>
        <dbReference type="ARBA" id="ARBA00008345"/>
    </source>
</evidence>
<dbReference type="RefSeq" id="WP_089365447.1">
    <property type="nucleotide sequence ID" value="NZ_CP023863.1"/>
</dbReference>
<dbReference type="OrthoDB" id="9810320at2"/>
<gene>
    <name evidence="10" type="primary">pdxT</name>
    <name evidence="11" type="ORF">SAMN06265364_103103</name>
</gene>
<dbReference type="PROSITE" id="PS51273">
    <property type="entry name" value="GATASE_TYPE_1"/>
    <property type="match status" value="1"/>
</dbReference>
<dbReference type="GeneID" id="94029265"/>
<dbReference type="PANTHER" id="PTHR31559:SF0">
    <property type="entry name" value="PYRIDOXAL 5'-PHOSPHATE SYNTHASE SUBUNIT SNO1-RELATED"/>
    <property type="match status" value="1"/>
</dbReference>
<dbReference type="EC" id="3.5.1.2" evidence="10"/>
<dbReference type="GO" id="GO:0008614">
    <property type="term" value="P:pyridoxine metabolic process"/>
    <property type="evidence" value="ECO:0007669"/>
    <property type="project" value="TreeGrafter"/>
</dbReference>
<dbReference type="EMBL" id="FZNZ01000003">
    <property type="protein sequence ID" value="SNR66231.1"/>
    <property type="molecule type" value="Genomic_DNA"/>
</dbReference>
<dbReference type="PANTHER" id="PTHR31559">
    <property type="entry name" value="PYRIDOXAL 5'-PHOSPHATE SYNTHASE SUBUNIT SNO"/>
    <property type="match status" value="1"/>
</dbReference>
<dbReference type="GO" id="GO:0005829">
    <property type="term" value="C:cytosol"/>
    <property type="evidence" value="ECO:0007669"/>
    <property type="project" value="TreeGrafter"/>
</dbReference>
<feature type="binding site" evidence="10">
    <location>
        <begin position="47"/>
        <end position="49"/>
    </location>
    <ligand>
        <name>L-glutamine</name>
        <dbReference type="ChEBI" id="CHEBI:58359"/>
    </ligand>
</feature>
<dbReference type="NCBIfam" id="TIGR03800">
    <property type="entry name" value="PLP_synth_Pdx2"/>
    <property type="match status" value="1"/>
</dbReference>
<evidence type="ECO:0000256" key="6">
    <source>
        <dbReference type="ARBA" id="ARBA00047992"/>
    </source>
</evidence>
<evidence type="ECO:0000256" key="5">
    <source>
        <dbReference type="ARBA" id="ARBA00023239"/>
    </source>
</evidence>
<reference evidence="11 12" key="1">
    <citation type="submission" date="2017-06" db="EMBL/GenBank/DDBJ databases">
        <authorList>
            <person name="Varghese N."/>
            <person name="Submissions S."/>
        </authorList>
    </citation>
    <scope>NUCLEOTIDE SEQUENCE [LARGE SCALE GENOMIC DNA]</scope>
    <source>
        <strain evidence="11 12">DSM 26989</strain>
    </source>
</reference>
<feature type="binding site" evidence="10">
    <location>
        <begin position="139"/>
        <end position="140"/>
    </location>
    <ligand>
        <name>L-glutamine</name>
        <dbReference type="ChEBI" id="CHEBI:58359"/>
    </ligand>
</feature>
<evidence type="ECO:0000313" key="11">
    <source>
        <dbReference type="EMBL" id="SNR66231.1"/>
    </source>
</evidence>
<dbReference type="PIRSF" id="PIRSF005639">
    <property type="entry name" value="Glut_amidoT_SNO"/>
    <property type="match status" value="1"/>
</dbReference>
<dbReference type="Pfam" id="PF01174">
    <property type="entry name" value="SNO"/>
    <property type="match status" value="1"/>
</dbReference>
<evidence type="ECO:0000256" key="2">
    <source>
        <dbReference type="ARBA" id="ARBA00022801"/>
    </source>
</evidence>
<dbReference type="HAMAP" id="MF_01615">
    <property type="entry name" value="PdxT"/>
    <property type="match status" value="1"/>
</dbReference>
<keyword evidence="12" id="KW-1185">Reference proteome</keyword>
<evidence type="ECO:0000313" key="12">
    <source>
        <dbReference type="Proteomes" id="UP000198427"/>
    </source>
</evidence>
<keyword evidence="5 10" id="KW-0456">Lyase</keyword>
<evidence type="ECO:0000256" key="4">
    <source>
        <dbReference type="ARBA" id="ARBA00022962"/>
    </source>
</evidence>